<accession>A0ABT6SRB9</accession>
<feature type="signal peptide" evidence="1">
    <location>
        <begin position="1"/>
        <end position="30"/>
    </location>
</feature>
<dbReference type="InterPro" id="IPR006311">
    <property type="entry name" value="TAT_signal"/>
</dbReference>
<gene>
    <name evidence="2" type="ORF">QIT00_06195</name>
</gene>
<feature type="chain" id="PRO_5045958502" description="Dockerin domain-containing protein" evidence="1">
    <location>
        <begin position="31"/>
        <end position="237"/>
    </location>
</feature>
<dbReference type="PROSITE" id="PS51318">
    <property type="entry name" value="TAT"/>
    <property type="match status" value="1"/>
</dbReference>
<dbReference type="InterPro" id="IPR018247">
    <property type="entry name" value="EF_Hand_1_Ca_BS"/>
</dbReference>
<reference evidence="2 3" key="1">
    <citation type="submission" date="2023-05" db="EMBL/GenBank/DDBJ databases">
        <title>Draft genome sequence of Streptomyces sp. B-S-A12 isolated from a cave soil in Thailand.</title>
        <authorList>
            <person name="Chamroensaksri N."/>
            <person name="Muangham S."/>
        </authorList>
    </citation>
    <scope>NUCLEOTIDE SEQUENCE [LARGE SCALE GENOMIC DNA]</scope>
    <source>
        <strain evidence="2 3">B-S-A12</strain>
    </source>
</reference>
<proteinExistence type="predicted"/>
<dbReference type="PROSITE" id="PS00018">
    <property type="entry name" value="EF_HAND_1"/>
    <property type="match status" value="1"/>
</dbReference>
<evidence type="ECO:0000313" key="3">
    <source>
        <dbReference type="Proteomes" id="UP001237105"/>
    </source>
</evidence>
<keyword evidence="1" id="KW-0732">Signal</keyword>
<comment type="caution">
    <text evidence="2">The sequence shown here is derived from an EMBL/GenBank/DDBJ whole genome shotgun (WGS) entry which is preliminary data.</text>
</comment>
<evidence type="ECO:0000256" key="1">
    <source>
        <dbReference type="SAM" id="SignalP"/>
    </source>
</evidence>
<protein>
    <recommendedName>
        <fullName evidence="4">Dockerin domain-containing protein</fullName>
    </recommendedName>
</protein>
<organism evidence="2 3">
    <name type="scientific">Streptomyces luteolus</name>
    <dbReference type="NCBI Taxonomy" id="3043615"/>
    <lineage>
        <taxon>Bacteria</taxon>
        <taxon>Bacillati</taxon>
        <taxon>Actinomycetota</taxon>
        <taxon>Actinomycetes</taxon>
        <taxon>Kitasatosporales</taxon>
        <taxon>Streptomycetaceae</taxon>
        <taxon>Streptomyces</taxon>
    </lineage>
</organism>
<evidence type="ECO:0000313" key="2">
    <source>
        <dbReference type="EMBL" id="MDI3418154.1"/>
    </source>
</evidence>
<keyword evidence="3" id="KW-1185">Reference proteome</keyword>
<dbReference type="Proteomes" id="UP001237105">
    <property type="component" value="Unassembled WGS sequence"/>
</dbReference>
<name>A0ABT6SRB9_9ACTN</name>
<sequence>MRRKPSKRTLFAAATAGVVAAVTAVAAAVAAPESGSAAGREPNEDRPVEVEVLAPADGDVAGAEGKGWFVDLEVSYPGGPDGLRRAGFSGAQLTGPAGHNNVPPLPGTFSPGQDDRLPGLVVLGSTTIDDPDRKFAGPGTNLADLFNVTGISDRSADATRLWDTWIVGDSIMGKDADTVLTVAVVDDLDHNGVYDDAPDVVKDLNGDGRVDGKDLKALGVASKVEKVRFRLNGAPAA</sequence>
<dbReference type="RefSeq" id="WP_282534077.1">
    <property type="nucleotide sequence ID" value="NZ_JASCIS010000005.1"/>
</dbReference>
<evidence type="ECO:0008006" key="4">
    <source>
        <dbReference type="Google" id="ProtNLM"/>
    </source>
</evidence>
<dbReference type="EMBL" id="JASCIS010000005">
    <property type="protein sequence ID" value="MDI3418154.1"/>
    <property type="molecule type" value="Genomic_DNA"/>
</dbReference>